<protein>
    <submittedName>
        <fullName evidence="2">Lish domain and heat repeat-containing protein kiaa1468 homolog</fullName>
    </submittedName>
</protein>
<dbReference type="Proteomes" id="UP000735302">
    <property type="component" value="Unassembled WGS sequence"/>
</dbReference>
<gene>
    <name evidence="2" type="ORF">PoB_005532600</name>
</gene>
<evidence type="ECO:0000313" key="2">
    <source>
        <dbReference type="EMBL" id="GFO28821.1"/>
    </source>
</evidence>
<dbReference type="PANTHER" id="PTHR32059">
    <property type="entry name" value="RAB11-BINDING PROTEIN RELCH"/>
    <property type="match status" value="1"/>
</dbReference>
<feature type="repeat" description="HEAT" evidence="1">
    <location>
        <begin position="102"/>
        <end position="140"/>
    </location>
</feature>
<dbReference type="InterPro" id="IPR016024">
    <property type="entry name" value="ARM-type_fold"/>
</dbReference>
<keyword evidence="3" id="KW-1185">Reference proteome</keyword>
<dbReference type="InterPro" id="IPR040362">
    <property type="entry name" value="RELCH"/>
</dbReference>
<dbReference type="InterPro" id="IPR021133">
    <property type="entry name" value="HEAT_type_2"/>
</dbReference>
<proteinExistence type="predicted"/>
<accession>A0AAV4C7Z9</accession>
<dbReference type="SUPFAM" id="SSF48371">
    <property type="entry name" value="ARM repeat"/>
    <property type="match status" value="1"/>
</dbReference>
<dbReference type="PANTHER" id="PTHR32059:SF0">
    <property type="entry name" value="RAB11-BINDING PROTEIN RELCH"/>
    <property type="match status" value="1"/>
</dbReference>
<sequence length="243" mass="27877">MIFRPAHLLIEWQGWQHKDEDKQSLSQFLKKVLCTLAFCQTSLDSLRGALIELRENPSNHELLLSVLWDGVVHTSAHVRAASASLFELMIKGVSDMLVSARVVPALVTLSNDQELSVRIATIPSLGAVVENITIREVLDRVYMQLQMFFDEQTYREEHAVHVELIRTLARCGPSAEPRFRDECEYLCGFYFMLCDFKAFRKKKINLRLKAKKLHSLGMLAKSLSVLSQLKTCVRHHDRRSSHE</sequence>
<evidence type="ECO:0000256" key="1">
    <source>
        <dbReference type="PROSITE-ProRule" id="PRU00103"/>
    </source>
</evidence>
<dbReference type="InterPro" id="IPR011989">
    <property type="entry name" value="ARM-like"/>
</dbReference>
<organism evidence="2 3">
    <name type="scientific">Plakobranchus ocellatus</name>
    <dbReference type="NCBI Taxonomy" id="259542"/>
    <lineage>
        <taxon>Eukaryota</taxon>
        <taxon>Metazoa</taxon>
        <taxon>Spiralia</taxon>
        <taxon>Lophotrochozoa</taxon>
        <taxon>Mollusca</taxon>
        <taxon>Gastropoda</taxon>
        <taxon>Heterobranchia</taxon>
        <taxon>Euthyneura</taxon>
        <taxon>Panpulmonata</taxon>
        <taxon>Sacoglossa</taxon>
        <taxon>Placobranchoidea</taxon>
        <taxon>Plakobranchidae</taxon>
        <taxon>Plakobranchus</taxon>
    </lineage>
</organism>
<dbReference type="PROSITE" id="PS50077">
    <property type="entry name" value="HEAT_REPEAT"/>
    <property type="match status" value="1"/>
</dbReference>
<dbReference type="GO" id="GO:0032367">
    <property type="term" value="P:intracellular cholesterol transport"/>
    <property type="evidence" value="ECO:0007669"/>
    <property type="project" value="InterPro"/>
</dbReference>
<reference evidence="2 3" key="1">
    <citation type="journal article" date="2021" name="Elife">
        <title>Chloroplast acquisition without the gene transfer in kleptoplastic sea slugs, Plakobranchus ocellatus.</title>
        <authorList>
            <person name="Maeda T."/>
            <person name="Takahashi S."/>
            <person name="Yoshida T."/>
            <person name="Shimamura S."/>
            <person name="Takaki Y."/>
            <person name="Nagai Y."/>
            <person name="Toyoda A."/>
            <person name="Suzuki Y."/>
            <person name="Arimoto A."/>
            <person name="Ishii H."/>
            <person name="Satoh N."/>
            <person name="Nishiyama T."/>
            <person name="Hasebe M."/>
            <person name="Maruyama T."/>
            <person name="Minagawa J."/>
            <person name="Obokata J."/>
            <person name="Shigenobu S."/>
        </authorList>
    </citation>
    <scope>NUCLEOTIDE SEQUENCE [LARGE SCALE GENOMIC DNA]</scope>
</reference>
<evidence type="ECO:0000313" key="3">
    <source>
        <dbReference type="Proteomes" id="UP000735302"/>
    </source>
</evidence>
<dbReference type="Gene3D" id="1.25.10.10">
    <property type="entry name" value="Leucine-rich Repeat Variant"/>
    <property type="match status" value="1"/>
</dbReference>
<dbReference type="GO" id="GO:0005802">
    <property type="term" value="C:trans-Golgi network"/>
    <property type="evidence" value="ECO:0007669"/>
    <property type="project" value="InterPro"/>
</dbReference>
<dbReference type="AlphaFoldDB" id="A0AAV4C7Z9"/>
<name>A0AAV4C7Z9_9GAST</name>
<dbReference type="EMBL" id="BLXT01006082">
    <property type="protein sequence ID" value="GFO28821.1"/>
    <property type="molecule type" value="Genomic_DNA"/>
</dbReference>
<dbReference type="GO" id="GO:0055037">
    <property type="term" value="C:recycling endosome"/>
    <property type="evidence" value="ECO:0007669"/>
    <property type="project" value="TreeGrafter"/>
</dbReference>
<comment type="caution">
    <text evidence="2">The sequence shown here is derived from an EMBL/GenBank/DDBJ whole genome shotgun (WGS) entry which is preliminary data.</text>
</comment>